<dbReference type="InParanoid" id="A0A1D6JXJ8"/>
<evidence type="ECO:0000313" key="1">
    <source>
        <dbReference type="EMBL" id="ONL96401.1"/>
    </source>
</evidence>
<dbReference type="AlphaFoldDB" id="A0A1D6JXJ8"/>
<protein>
    <submittedName>
        <fullName evidence="1">Uncharacterized protein</fullName>
    </submittedName>
</protein>
<dbReference type="PaxDb" id="4577-GRMZM5G821426_P01"/>
<name>A0A1D6JXJ8_MAIZE</name>
<dbReference type="EMBL" id="CM007647">
    <property type="protein sequence ID" value="ONL96401.1"/>
    <property type="molecule type" value="Genomic_DNA"/>
</dbReference>
<reference evidence="1" key="1">
    <citation type="submission" date="2015-12" db="EMBL/GenBank/DDBJ databases">
        <title>Update maize B73 reference genome by single molecule sequencing technologies.</title>
        <authorList>
            <consortium name="Maize Genome Sequencing Project"/>
            <person name="Ware D."/>
        </authorList>
    </citation>
    <scope>NUCLEOTIDE SEQUENCE [LARGE SCALE GENOMIC DNA]</scope>
    <source>
        <tissue evidence="1">Seedling</tissue>
    </source>
</reference>
<organism evidence="1">
    <name type="scientific">Zea mays</name>
    <name type="common">Maize</name>
    <dbReference type="NCBI Taxonomy" id="4577"/>
    <lineage>
        <taxon>Eukaryota</taxon>
        <taxon>Viridiplantae</taxon>
        <taxon>Streptophyta</taxon>
        <taxon>Embryophyta</taxon>
        <taxon>Tracheophyta</taxon>
        <taxon>Spermatophyta</taxon>
        <taxon>Magnoliopsida</taxon>
        <taxon>Liliopsida</taxon>
        <taxon>Poales</taxon>
        <taxon>Poaceae</taxon>
        <taxon>PACMAD clade</taxon>
        <taxon>Panicoideae</taxon>
        <taxon>Andropogonodae</taxon>
        <taxon>Andropogoneae</taxon>
        <taxon>Tripsacinae</taxon>
        <taxon>Zea</taxon>
    </lineage>
</organism>
<accession>A0A1D6JXJ8</accession>
<gene>
    <name evidence="1" type="ORF">ZEAMMB73_Zm00001d028563</name>
</gene>
<proteinExistence type="predicted"/>
<sequence>MPARGRAVLLWLLQAAGCRGAGVMLRGAGRRQDRRLLVPSPARQGRPGPRRHSGGSGRGDMGAWRWRQVGSSEETLLGLYQAGGDGFSTSFLLLEGAAQETSSLCVRPCCGGSLSLRLV</sequence>